<comment type="caution">
    <text evidence="5">The sequence shown here is derived from an EMBL/GenBank/DDBJ whole genome shotgun (WGS) entry which is preliminary data.</text>
</comment>
<dbReference type="InterPro" id="IPR005343">
    <property type="entry name" value="Noc2"/>
</dbReference>
<dbReference type="Pfam" id="PF03715">
    <property type="entry name" value="Noc2"/>
    <property type="match status" value="1"/>
</dbReference>
<protein>
    <recommendedName>
        <fullName evidence="7">Armadillo-type fold</fullName>
    </recommendedName>
</protein>
<dbReference type="GO" id="GO:0030691">
    <property type="term" value="C:Noc2p-Noc3p complex"/>
    <property type="evidence" value="ECO:0007669"/>
    <property type="project" value="TreeGrafter"/>
</dbReference>
<proteinExistence type="inferred from homology"/>
<reference evidence="5 6" key="1">
    <citation type="journal article" date="2015" name="Sci. Rep.">
        <title>Genome of the facultative scuticociliatosis pathogen Pseudocohnilembus persalinus provides insight into its virulence through horizontal gene transfer.</title>
        <authorList>
            <person name="Xiong J."/>
            <person name="Wang G."/>
            <person name="Cheng J."/>
            <person name="Tian M."/>
            <person name="Pan X."/>
            <person name="Warren A."/>
            <person name="Jiang C."/>
            <person name="Yuan D."/>
            <person name="Miao W."/>
        </authorList>
    </citation>
    <scope>NUCLEOTIDE SEQUENCE [LARGE SCALE GENOMIC DNA]</scope>
    <source>
        <strain evidence="5">36N120E</strain>
    </source>
</reference>
<name>A0A0V0QL09_PSEPJ</name>
<dbReference type="PANTHER" id="PTHR12687:SF4">
    <property type="entry name" value="NUCLEOLAR COMPLEX PROTEIN 2 HOMOLOG"/>
    <property type="match status" value="1"/>
</dbReference>
<evidence type="ECO:0000256" key="1">
    <source>
        <dbReference type="ARBA" id="ARBA00004123"/>
    </source>
</evidence>
<feature type="compositionally biased region" description="Acidic residues" evidence="4">
    <location>
        <begin position="482"/>
        <end position="524"/>
    </location>
</feature>
<dbReference type="GO" id="GO:0030690">
    <property type="term" value="C:Noc1p-Noc2p complex"/>
    <property type="evidence" value="ECO:0007669"/>
    <property type="project" value="TreeGrafter"/>
</dbReference>
<dbReference type="GO" id="GO:0042273">
    <property type="term" value="P:ribosomal large subunit biogenesis"/>
    <property type="evidence" value="ECO:0007669"/>
    <property type="project" value="TreeGrafter"/>
</dbReference>
<dbReference type="InParanoid" id="A0A0V0QL09"/>
<evidence type="ECO:0008006" key="7">
    <source>
        <dbReference type="Google" id="ProtNLM"/>
    </source>
</evidence>
<evidence type="ECO:0000313" key="6">
    <source>
        <dbReference type="Proteomes" id="UP000054937"/>
    </source>
</evidence>
<dbReference type="AlphaFoldDB" id="A0A0V0QL09"/>
<dbReference type="OMA" id="PGKTKNW"/>
<dbReference type="OrthoDB" id="10266662at2759"/>
<comment type="subcellular location">
    <subcellularLocation>
        <location evidence="1">Nucleus</location>
    </subcellularLocation>
</comment>
<dbReference type="GO" id="GO:0005654">
    <property type="term" value="C:nucleoplasm"/>
    <property type="evidence" value="ECO:0007669"/>
    <property type="project" value="TreeGrafter"/>
</dbReference>
<feature type="region of interest" description="Disordered" evidence="4">
    <location>
        <begin position="471"/>
        <end position="579"/>
    </location>
</feature>
<feature type="compositionally biased region" description="Acidic residues" evidence="4">
    <location>
        <begin position="541"/>
        <end position="579"/>
    </location>
</feature>
<sequence>MSTITREKIEVLIEKIRKQPTINNIFYFAKVLKKCLSGSDTNQENADVEEEFIIEESEVFDLMLKFGLTEFPVILKKIFLQHQQKKANGNPKILNLNVIKHINNKKMEIILKVFLFNFYKFFSQLHEDDMIIYVLKRLPLISELMYAFPQLVNKTEKQVIEYWATSDLLTVKLHAFVALRKLAMNKEKNEIEQLFRNELLNLDFDSAYVIGFSYLRQIALQLKGEMNERKEDSVKKLYNWEILNSLKVWVNILSKNEELNNLIYPLTEIIQGLIQFDKENEYIPTHLHLVRMLIDIQNKSNQFLPILKFIKNILSSSYFSKKLQKSSHTKSFDFVLNLRVTKKHNKSTIFWNDVFKQCLDLAGLALAKFSGHPEAPEVTHHFVKFLTRLGKNLKFIVYKMQIKELLGKINENNQIVYNLRVSKGLAPNQKQAQLSLLSDKETTPLQKLADKIVKEQEALIKQKISAEKEQFFDHKNKRKGEDDQDEEQEQEYQEDQDQDNEDQDQEQDEFDEDEEEGEEGDDSYDFQKDLSDVDSQGESIEKEEDYDLDEMEYEGDPDEYNSEDFESGDEDQGDEENEE</sequence>
<organism evidence="5 6">
    <name type="scientific">Pseudocohnilembus persalinus</name>
    <name type="common">Ciliate</name>
    <dbReference type="NCBI Taxonomy" id="266149"/>
    <lineage>
        <taxon>Eukaryota</taxon>
        <taxon>Sar</taxon>
        <taxon>Alveolata</taxon>
        <taxon>Ciliophora</taxon>
        <taxon>Intramacronucleata</taxon>
        <taxon>Oligohymenophorea</taxon>
        <taxon>Scuticociliatia</taxon>
        <taxon>Philasterida</taxon>
        <taxon>Pseudocohnilembidae</taxon>
        <taxon>Pseudocohnilembus</taxon>
    </lineage>
</organism>
<keyword evidence="6" id="KW-1185">Reference proteome</keyword>
<gene>
    <name evidence="5" type="ORF">PPERSA_04026</name>
</gene>
<accession>A0A0V0QL09</accession>
<dbReference type="GO" id="GO:0005730">
    <property type="term" value="C:nucleolus"/>
    <property type="evidence" value="ECO:0007669"/>
    <property type="project" value="TreeGrafter"/>
</dbReference>
<evidence type="ECO:0000313" key="5">
    <source>
        <dbReference type="EMBL" id="KRX02823.1"/>
    </source>
</evidence>
<dbReference type="PANTHER" id="PTHR12687">
    <property type="entry name" value="NUCLEOLAR COMPLEX 2 AND RAD4-RELATED"/>
    <property type="match status" value="1"/>
</dbReference>
<comment type="similarity">
    <text evidence="2">Belongs to the NOC2 family.</text>
</comment>
<evidence type="ECO:0000256" key="2">
    <source>
        <dbReference type="ARBA" id="ARBA00005907"/>
    </source>
</evidence>
<evidence type="ECO:0000256" key="3">
    <source>
        <dbReference type="ARBA" id="ARBA00023242"/>
    </source>
</evidence>
<dbReference type="Proteomes" id="UP000054937">
    <property type="component" value="Unassembled WGS sequence"/>
</dbReference>
<keyword evidence="3" id="KW-0539">Nucleus</keyword>
<evidence type="ECO:0000256" key="4">
    <source>
        <dbReference type="SAM" id="MobiDB-lite"/>
    </source>
</evidence>
<dbReference type="EMBL" id="LDAU01000151">
    <property type="protein sequence ID" value="KRX02823.1"/>
    <property type="molecule type" value="Genomic_DNA"/>
</dbReference>